<dbReference type="InterPro" id="IPR049069">
    <property type="entry name" value="MRB1590-like_C"/>
</dbReference>
<accession>A0A5D8Q8E5</accession>
<protein>
    <submittedName>
        <fullName evidence="4">ABC-ATPase domain-containing protein</fullName>
    </submittedName>
</protein>
<organism evidence="4 5">
    <name type="scientific">Calorimonas adulescens</name>
    <dbReference type="NCBI Taxonomy" id="2606906"/>
    <lineage>
        <taxon>Bacteria</taxon>
        <taxon>Bacillati</taxon>
        <taxon>Bacillota</taxon>
        <taxon>Clostridia</taxon>
        <taxon>Thermoanaerobacterales</taxon>
        <taxon>Thermoanaerobacteraceae</taxon>
        <taxon>Calorimonas</taxon>
    </lineage>
</organism>
<feature type="domain" description="ATPase of the ABC class C-terminal" evidence="1">
    <location>
        <begin position="171"/>
        <end position="444"/>
    </location>
</feature>
<evidence type="ECO:0000259" key="3">
    <source>
        <dbReference type="Pfam" id="PF21117"/>
    </source>
</evidence>
<feature type="domain" description="ATPase of the ABC class N-terminal" evidence="2">
    <location>
        <begin position="5"/>
        <end position="161"/>
    </location>
</feature>
<gene>
    <name evidence="4" type="ORF">FWJ32_11495</name>
</gene>
<dbReference type="InterPro" id="IPR046834">
    <property type="entry name" value="ABC_ATPase_C"/>
</dbReference>
<dbReference type="Pfam" id="PF09818">
    <property type="entry name" value="ABC_ATPase"/>
    <property type="match status" value="1"/>
</dbReference>
<evidence type="ECO:0000313" key="4">
    <source>
        <dbReference type="EMBL" id="TZE80910.1"/>
    </source>
</evidence>
<evidence type="ECO:0000259" key="2">
    <source>
        <dbReference type="Pfam" id="PF20446"/>
    </source>
</evidence>
<dbReference type="InterPro" id="IPR019195">
    <property type="entry name" value="ABC_ATPase_put"/>
</dbReference>
<dbReference type="SUPFAM" id="SSF52540">
    <property type="entry name" value="P-loop containing nucleoside triphosphate hydrolases"/>
    <property type="match status" value="1"/>
</dbReference>
<reference evidence="4 5" key="1">
    <citation type="submission" date="2019-08" db="EMBL/GenBank/DDBJ databases">
        <title>Calorimonas adulescens gen. nov., sp. nov., an anaerobic thermophilic bacterium from Sakhalin hot spring.</title>
        <authorList>
            <person name="Khomyakova M.A."/>
            <person name="Merkel A.Y."/>
            <person name="Novikov A."/>
            <person name="Bonch-Osmolovskaya E.A."/>
            <person name="Slobodkin A.I."/>
        </authorList>
    </citation>
    <scope>NUCLEOTIDE SEQUENCE [LARGE SCALE GENOMIC DNA]</scope>
    <source>
        <strain evidence="4 5">A05MB</strain>
    </source>
</reference>
<dbReference type="PANTHER" id="PTHR38149:SF1">
    <property type="entry name" value="ATPASE"/>
    <property type="match status" value="1"/>
</dbReference>
<name>A0A5D8Q8E5_9THEO</name>
<evidence type="ECO:0000259" key="1">
    <source>
        <dbReference type="Pfam" id="PF09818"/>
    </source>
</evidence>
<dbReference type="Pfam" id="PF20446">
    <property type="entry name" value="ABC_N"/>
    <property type="match status" value="1"/>
</dbReference>
<dbReference type="Pfam" id="PF21117">
    <property type="entry name" value="MRB1590_C"/>
    <property type="match status" value="1"/>
</dbReference>
<dbReference type="EMBL" id="VTPS01000021">
    <property type="protein sequence ID" value="TZE80910.1"/>
    <property type="molecule type" value="Genomic_DNA"/>
</dbReference>
<sequence length="564" mass="63470">MKTREELVETLDRVDGKGYKAYKDIEGEYDMGGFLLYIDHVQSDPFAPPSRLRVRVAQTFPPDYTADRDSVVALSDYLTRQFSKSINKYNTRGRGTGRSFLISIDCGRQEILERTSMHIAQEYVEARFEVGLPAAGRRILGREAVKIFTETIPSIVKNSLFFGSIDWKEAVDFIDLYQDQQYIRRVLRNMGLVAFVADGAVLPRESGISERPLKNAVPFRSPDTMRVSIMLPHRGTITGMGIPEGVTLVVGGGYHGKSTLLKALEKCVYNHIPGDGREYVITVDDAVKIRAEDGRYIENVDISPFINNIPTGEDTRFFSTLNASGSTSQAANIIEALEIGTSLLLMDEDTCATNFMIRDARMQRLVSAEKEPITPFLDSVRALYENKGVSTVLVLGGAGDYFDVCDRVIMMDGFVPHDVTVRAKEIAEEIRSFRERDKAPDFTCIKERVPMKRSLNAGYKDKIQSKGLENIRMGYETVDLSMVEQIADDSQTAAIANIIRYARDRYIDDRATLREVIDRVLTDIDENSLSCISPFKGHPGNMARPRRYEIAAAFNRYRGFKTVR</sequence>
<dbReference type="AlphaFoldDB" id="A0A5D8Q8E5"/>
<dbReference type="RefSeq" id="WP_149546103.1">
    <property type="nucleotide sequence ID" value="NZ_VTPS01000021.1"/>
</dbReference>
<dbReference type="PANTHER" id="PTHR38149">
    <property type="entry name" value="ATPASE"/>
    <property type="match status" value="1"/>
</dbReference>
<keyword evidence="5" id="KW-1185">Reference proteome</keyword>
<feature type="domain" description="MRB1590-like C-terminal" evidence="3">
    <location>
        <begin position="462"/>
        <end position="561"/>
    </location>
</feature>
<comment type="caution">
    <text evidence="4">The sequence shown here is derived from an EMBL/GenBank/DDBJ whole genome shotgun (WGS) entry which is preliminary data.</text>
</comment>
<proteinExistence type="predicted"/>
<evidence type="ECO:0000313" key="5">
    <source>
        <dbReference type="Proteomes" id="UP000322976"/>
    </source>
</evidence>
<dbReference type="InterPro" id="IPR027417">
    <property type="entry name" value="P-loop_NTPase"/>
</dbReference>
<dbReference type="InterPro" id="IPR046833">
    <property type="entry name" value="ABC_N"/>
</dbReference>
<dbReference type="Proteomes" id="UP000322976">
    <property type="component" value="Unassembled WGS sequence"/>
</dbReference>